<dbReference type="GO" id="GO:0005694">
    <property type="term" value="C:chromosome"/>
    <property type="evidence" value="ECO:0007669"/>
    <property type="project" value="TreeGrafter"/>
</dbReference>
<dbReference type="OrthoDB" id="16628at2759"/>
<gene>
    <name evidence="1" type="ORF">LSAA_7372</name>
</gene>
<dbReference type="InterPro" id="IPR001214">
    <property type="entry name" value="SET_dom"/>
</dbReference>
<dbReference type="AlphaFoldDB" id="A0A7R8H5N9"/>
<evidence type="ECO:0000313" key="1">
    <source>
        <dbReference type="EMBL" id="CAF2881162.1"/>
    </source>
</evidence>
<keyword evidence="2" id="KW-1185">Reference proteome</keyword>
<dbReference type="GO" id="GO:0008757">
    <property type="term" value="F:S-adenosylmethionine-dependent methyltransferase activity"/>
    <property type="evidence" value="ECO:0007669"/>
    <property type="project" value="UniProtKB-ARBA"/>
</dbReference>
<dbReference type="GO" id="GO:0003682">
    <property type="term" value="F:chromatin binding"/>
    <property type="evidence" value="ECO:0007669"/>
    <property type="project" value="TreeGrafter"/>
</dbReference>
<dbReference type="GO" id="GO:0005634">
    <property type="term" value="C:nucleus"/>
    <property type="evidence" value="ECO:0007669"/>
    <property type="project" value="TreeGrafter"/>
</dbReference>
<dbReference type="InterPro" id="IPR046341">
    <property type="entry name" value="SET_dom_sf"/>
</dbReference>
<name>A0A7R8H5N9_LEPSM</name>
<dbReference type="PANTHER" id="PTHR46820:SF1">
    <property type="entry name" value="HISTONE-LYSINE N-METHYLTRANSFERASE SETD7"/>
    <property type="match status" value="1"/>
</dbReference>
<dbReference type="EMBL" id="HG994582">
    <property type="protein sequence ID" value="CAF2881162.1"/>
    <property type="molecule type" value="Genomic_DNA"/>
</dbReference>
<dbReference type="SUPFAM" id="SSF82199">
    <property type="entry name" value="SET domain"/>
    <property type="match status" value="1"/>
</dbReference>
<accession>A0A7R8H5N9</accession>
<dbReference type="GO" id="GO:0070828">
    <property type="term" value="P:heterochromatin organization"/>
    <property type="evidence" value="ECO:0007669"/>
    <property type="project" value="TreeGrafter"/>
</dbReference>
<evidence type="ECO:0000313" key="2">
    <source>
        <dbReference type="Proteomes" id="UP000675881"/>
    </source>
</evidence>
<sequence>MLLSFGIIFLSLFMRIPTTEGTRYGYLSACDLISPSKTWHKNTGYELISWVESIIPHPLAKSDDAILAGFVSSDYYVNVNEVYSPKGISWKRYGSKRFDGWLYGVTDSHRKFVPGRTYFIFPDYKTAYVGTFKDDDVMLEGRAVKITHFRCNSGVMELKFTKPKKDCTVYKSIYRTNTYYSATPHERDPMEKRNIYIGSSVNVPAIANQDAIFARRDIPAHSIVSYYSGVWETYDLPFFTPNMTEMEKQDKHKNLLSFNDTHSIDSNNHFINDNVIFCLVKHPVYGEIRCLESKKPIERGEEILINYGYNVHENDSPQWYKDMYFSLFPHEQNQTMSLIENYQ</sequence>
<dbReference type="Proteomes" id="UP000675881">
    <property type="component" value="Chromosome 3"/>
</dbReference>
<proteinExistence type="predicted"/>
<dbReference type="PROSITE" id="PS50280">
    <property type="entry name" value="SET"/>
    <property type="match status" value="1"/>
</dbReference>
<dbReference type="Gene3D" id="2.170.270.10">
    <property type="entry name" value="SET domain"/>
    <property type="match status" value="1"/>
</dbReference>
<dbReference type="GO" id="GO:0008170">
    <property type="term" value="F:N-methyltransferase activity"/>
    <property type="evidence" value="ECO:0007669"/>
    <property type="project" value="UniProtKB-ARBA"/>
</dbReference>
<protein>
    <submittedName>
        <fullName evidence="1">(salmon louse) hypothetical protein</fullName>
    </submittedName>
</protein>
<organism evidence="1 2">
    <name type="scientific">Lepeophtheirus salmonis</name>
    <name type="common">Salmon louse</name>
    <name type="synonym">Caligus salmonis</name>
    <dbReference type="NCBI Taxonomy" id="72036"/>
    <lineage>
        <taxon>Eukaryota</taxon>
        <taxon>Metazoa</taxon>
        <taxon>Ecdysozoa</taxon>
        <taxon>Arthropoda</taxon>
        <taxon>Crustacea</taxon>
        <taxon>Multicrustacea</taxon>
        <taxon>Hexanauplia</taxon>
        <taxon>Copepoda</taxon>
        <taxon>Siphonostomatoida</taxon>
        <taxon>Caligidae</taxon>
        <taxon>Lepeophtheirus</taxon>
    </lineage>
</organism>
<reference evidence="1" key="1">
    <citation type="submission" date="2021-02" db="EMBL/GenBank/DDBJ databases">
        <authorList>
            <person name="Bekaert M."/>
        </authorList>
    </citation>
    <scope>NUCLEOTIDE SEQUENCE</scope>
    <source>
        <strain evidence="1">IoA-00</strain>
    </source>
</reference>
<dbReference type="GO" id="GO:0008276">
    <property type="term" value="F:protein methyltransferase activity"/>
    <property type="evidence" value="ECO:0007669"/>
    <property type="project" value="UniProtKB-ARBA"/>
</dbReference>
<dbReference type="PANTHER" id="PTHR46820">
    <property type="entry name" value="HISTONE-LYSINE N-METHYLTRANSFERASE SETD7"/>
    <property type="match status" value="1"/>
</dbReference>
<dbReference type="Gene3D" id="2.20.110.10">
    <property type="entry name" value="Histone H3 K4-specific methyltransferase SET7/9 N-terminal domain"/>
    <property type="match status" value="1"/>
</dbReference>